<keyword evidence="4" id="KW-0597">Phosphoprotein</keyword>
<dbReference type="InterPro" id="IPR004358">
    <property type="entry name" value="Sig_transdc_His_kin-like_C"/>
</dbReference>
<gene>
    <name evidence="10" type="ORF">BJP34_07430</name>
</gene>
<dbReference type="PRINTS" id="PR00344">
    <property type="entry name" value="BCTRLSENSOR"/>
</dbReference>
<dbReference type="Gene3D" id="3.30.565.10">
    <property type="entry name" value="Histidine kinase-like ATPase, C-terminal domain"/>
    <property type="match status" value="1"/>
</dbReference>
<dbReference type="CDD" id="cd16922">
    <property type="entry name" value="HATPase_EvgS-ArcB-TorS-like"/>
    <property type="match status" value="1"/>
</dbReference>
<dbReference type="SMART" id="SM00387">
    <property type="entry name" value="HATPase_c"/>
    <property type="match status" value="1"/>
</dbReference>
<dbReference type="Pfam" id="PF00512">
    <property type="entry name" value="HisKA"/>
    <property type="match status" value="1"/>
</dbReference>
<evidence type="ECO:0000256" key="8">
    <source>
        <dbReference type="ARBA" id="ARBA00074306"/>
    </source>
</evidence>
<evidence type="ECO:0000259" key="9">
    <source>
        <dbReference type="PROSITE" id="PS50109"/>
    </source>
</evidence>
<dbReference type="InterPro" id="IPR003594">
    <property type="entry name" value="HATPase_dom"/>
</dbReference>
<evidence type="ECO:0000256" key="3">
    <source>
        <dbReference type="ARBA" id="ARBA00012438"/>
    </source>
</evidence>
<evidence type="ECO:0000256" key="4">
    <source>
        <dbReference type="ARBA" id="ARBA00022553"/>
    </source>
</evidence>
<name>A0A1D8TNV7_9CYAN</name>
<dbReference type="Gene3D" id="1.10.287.130">
    <property type="match status" value="1"/>
</dbReference>
<evidence type="ECO:0000256" key="5">
    <source>
        <dbReference type="ARBA" id="ARBA00022679"/>
    </source>
</evidence>
<evidence type="ECO:0000313" key="10">
    <source>
        <dbReference type="EMBL" id="AOW99311.1"/>
    </source>
</evidence>
<accession>A0A1D8TNV7</accession>
<proteinExistence type="inferred from homology"/>
<evidence type="ECO:0000256" key="6">
    <source>
        <dbReference type="ARBA" id="ARBA00022777"/>
    </source>
</evidence>
<dbReference type="GO" id="GO:0000155">
    <property type="term" value="F:phosphorelay sensor kinase activity"/>
    <property type="evidence" value="ECO:0007669"/>
    <property type="project" value="InterPro"/>
</dbReference>
<sequence length="657" mass="72760">MVKLGLSSFRRILLSRLLLLSVPVLLAGVYVTYTKARSLLLDSARQNLTESAVLHAQSIQESIAALKANLVSASEAVALKSESPTAYQKFVEQLDQLLPHQIDCVQLMELQSKAIAASTCANQLLTNRPTFVSSVQQSQSLTNRNDVEVTILLPKHPSRNPSTTLTSQLYTPKSTSKLKLVLSAPVYNRSGQLQFALIIQSALLQTPASQRQILSSYPVVINQEGQVLTHHYQEPVAQKITDKINREEEQEGLKRVFGKAIAQEQDVAEPSYWIKNNVELTAGYTSIPSPITAELGQKWVILAVTPVDIALAGLKEIQHVLLIFTCGLIGATLLATMYVARELARPLEQLRDYALNQSQFLPYDRIPQNFKIREVNQLSEAFGGMIERMKHWAEELEATWKEAQTANKFKNEFLANTSHELRTPLNAIIGCLRLIRDGFCDNREEEIDFLQRADHAAMHLLEIINDVLDMAKIEAGKLSVKIEPIYLWELLDEVINLQTIPIQQKGLEFHTSDLHQGIIVPADPAKLKQVLINVVGNATKFTDNGSITIKTRIEPLPLSQNNRSFAKASDLTSHSQVVIIVKDTGIGIDPSQQKKLFRPFVMVDGSTTRQCGGTGLGLAICRNLMEMMGGTITLSSPGEGKGSTVKITLPIIDGKRE</sequence>
<dbReference type="PANTHER" id="PTHR43047">
    <property type="entry name" value="TWO-COMPONENT HISTIDINE PROTEIN KINASE"/>
    <property type="match status" value="1"/>
</dbReference>
<dbReference type="FunFam" id="3.30.565.10:FF:000010">
    <property type="entry name" value="Sensor histidine kinase RcsC"/>
    <property type="match status" value="1"/>
</dbReference>
<evidence type="ECO:0000313" key="11">
    <source>
        <dbReference type="Proteomes" id="UP000177870"/>
    </source>
</evidence>
<keyword evidence="5" id="KW-0808">Transferase</keyword>
<dbReference type="Gene3D" id="3.30.450.20">
    <property type="entry name" value="PAS domain"/>
    <property type="match status" value="1"/>
</dbReference>
<dbReference type="Proteomes" id="UP000177870">
    <property type="component" value="Chromosome"/>
</dbReference>
<dbReference type="AlphaFoldDB" id="A0A1D8TNV7"/>
<reference evidence="11" key="1">
    <citation type="submission" date="2016-10" db="EMBL/GenBank/DDBJ databases">
        <title>Comparative genomics uncovers the prolific and rare metabolic potential of the cyanobacterial genus Moorea.</title>
        <authorList>
            <person name="Leao T."/>
            <person name="Castelao G."/>
            <person name="Korobeynikov A."/>
            <person name="Monroe E.A."/>
            <person name="Podell S."/>
            <person name="Glukhov E."/>
            <person name="Allen E."/>
            <person name="Gerwick W.H."/>
            <person name="Gerwick L."/>
        </authorList>
    </citation>
    <scope>NUCLEOTIDE SEQUENCE [LARGE SCALE GENOMIC DNA]</scope>
    <source>
        <strain evidence="11">PAL-8-15-08-1</strain>
    </source>
</reference>
<dbReference type="SUPFAM" id="SSF55874">
    <property type="entry name" value="ATPase domain of HSP90 chaperone/DNA topoisomerase II/histidine kinase"/>
    <property type="match status" value="1"/>
</dbReference>
<protein>
    <recommendedName>
        <fullName evidence="8">Circadian input-output histidine kinase CikA</fullName>
        <ecNumber evidence="3">2.7.13.3</ecNumber>
    </recommendedName>
</protein>
<comment type="catalytic activity">
    <reaction evidence="1">
        <text>ATP + protein L-histidine = ADP + protein N-phospho-L-histidine.</text>
        <dbReference type="EC" id="2.7.13.3"/>
    </reaction>
</comment>
<dbReference type="Pfam" id="PF02518">
    <property type="entry name" value="HATPase_c"/>
    <property type="match status" value="1"/>
</dbReference>
<organism evidence="10 11">
    <name type="scientific">Moorena producens PAL-8-15-08-1</name>
    <dbReference type="NCBI Taxonomy" id="1458985"/>
    <lineage>
        <taxon>Bacteria</taxon>
        <taxon>Bacillati</taxon>
        <taxon>Cyanobacteriota</taxon>
        <taxon>Cyanophyceae</taxon>
        <taxon>Coleofasciculales</taxon>
        <taxon>Coleofasciculaceae</taxon>
        <taxon>Moorena</taxon>
    </lineage>
</organism>
<feature type="domain" description="Histidine kinase" evidence="9">
    <location>
        <begin position="416"/>
        <end position="653"/>
    </location>
</feature>
<dbReference type="EMBL" id="CP017599">
    <property type="protein sequence ID" value="AOW99311.1"/>
    <property type="molecule type" value="Genomic_DNA"/>
</dbReference>
<dbReference type="STRING" id="1458985.BJP34_07430"/>
<dbReference type="OrthoDB" id="490876at2"/>
<dbReference type="SMART" id="SM00388">
    <property type="entry name" value="HisKA"/>
    <property type="match status" value="1"/>
</dbReference>
<dbReference type="PANTHER" id="PTHR43047:SF78">
    <property type="entry name" value="SENSORY_REGULATORY PROTEIN RPFC"/>
    <property type="match status" value="1"/>
</dbReference>
<dbReference type="PROSITE" id="PS50109">
    <property type="entry name" value="HIS_KIN"/>
    <property type="match status" value="1"/>
</dbReference>
<dbReference type="RefSeq" id="WP_070391797.1">
    <property type="nucleotide sequence ID" value="NZ_CP017599.1"/>
</dbReference>
<dbReference type="InterPro" id="IPR003661">
    <property type="entry name" value="HisK_dim/P_dom"/>
</dbReference>
<keyword evidence="6 10" id="KW-0418">Kinase</keyword>
<dbReference type="CDD" id="cd00082">
    <property type="entry name" value="HisKA"/>
    <property type="match status" value="1"/>
</dbReference>
<keyword evidence="7" id="KW-0902">Two-component regulatory system</keyword>
<evidence type="ECO:0000256" key="2">
    <source>
        <dbReference type="ARBA" id="ARBA00006402"/>
    </source>
</evidence>
<dbReference type="InterPro" id="IPR036890">
    <property type="entry name" value="HATPase_C_sf"/>
</dbReference>
<dbReference type="InterPro" id="IPR005467">
    <property type="entry name" value="His_kinase_dom"/>
</dbReference>
<dbReference type="EC" id="2.7.13.3" evidence="3"/>
<comment type="similarity">
    <text evidence="2">In the N-terminal section; belongs to the phytochrome family.</text>
</comment>
<dbReference type="KEGG" id="mpro:BJP34_07430"/>
<evidence type="ECO:0000256" key="1">
    <source>
        <dbReference type="ARBA" id="ARBA00000085"/>
    </source>
</evidence>
<evidence type="ECO:0000256" key="7">
    <source>
        <dbReference type="ARBA" id="ARBA00023012"/>
    </source>
</evidence>
<dbReference type="SUPFAM" id="SSF47384">
    <property type="entry name" value="Homodimeric domain of signal transducing histidine kinase"/>
    <property type="match status" value="1"/>
</dbReference>
<dbReference type="InterPro" id="IPR036097">
    <property type="entry name" value="HisK_dim/P_sf"/>
</dbReference>